<comment type="similarity">
    <text evidence="2">Belongs to the DNA mismatch repair MutL/HexB family.</text>
</comment>
<dbReference type="GO" id="GO:0006298">
    <property type="term" value="P:mismatch repair"/>
    <property type="evidence" value="ECO:0007669"/>
    <property type="project" value="InterPro"/>
</dbReference>
<protein>
    <submittedName>
        <fullName evidence="7">LAME_0E04852g1_1</fullName>
    </submittedName>
</protein>
<evidence type="ECO:0000259" key="6">
    <source>
        <dbReference type="SMART" id="SM01340"/>
    </source>
</evidence>
<dbReference type="Pfam" id="PF13589">
    <property type="entry name" value="HATPase_c_3"/>
    <property type="match status" value="1"/>
</dbReference>
<evidence type="ECO:0000256" key="5">
    <source>
        <dbReference type="ARBA" id="ARBA00023242"/>
    </source>
</evidence>
<dbReference type="InterPro" id="IPR014762">
    <property type="entry name" value="DNA_mismatch_repair_CS"/>
</dbReference>
<keyword evidence="4" id="KW-0234">DNA repair</keyword>
<dbReference type="GO" id="GO:0016887">
    <property type="term" value="F:ATP hydrolysis activity"/>
    <property type="evidence" value="ECO:0007669"/>
    <property type="project" value="InterPro"/>
</dbReference>
<dbReference type="CDD" id="cd16926">
    <property type="entry name" value="HATPase_MutL-MLH-PMS-like"/>
    <property type="match status" value="1"/>
</dbReference>
<dbReference type="SUPFAM" id="SSF55874">
    <property type="entry name" value="ATPase domain of HSP90 chaperone/DNA topoisomerase II/histidine kinase"/>
    <property type="match status" value="1"/>
</dbReference>
<organism evidence="7 8">
    <name type="scientific">Lachancea meyersii CBS 8951</name>
    <dbReference type="NCBI Taxonomy" id="1266667"/>
    <lineage>
        <taxon>Eukaryota</taxon>
        <taxon>Fungi</taxon>
        <taxon>Dikarya</taxon>
        <taxon>Ascomycota</taxon>
        <taxon>Saccharomycotina</taxon>
        <taxon>Saccharomycetes</taxon>
        <taxon>Saccharomycetales</taxon>
        <taxon>Saccharomycetaceae</taxon>
        <taxon>Lachancea</taxon>
    </lineage>
</organism>
<gene>
    <name evidence="7" type="ORF">LAME_0E04852G</name>
</gene>
<keyword evidence="8" id="KW-1185">Reference proteome</keyword>
<dbReference type="InterPro" id="IPR036890">
    <property type="entry name" value="HATPase_C_sf"/>
</dbReference>
<dbReference type="InterPro" id="IPR013507">
    <property type="entry name" value="DNA_mismatch_S5_2-like"/>
</dbReference>
<dbReference type="Gene3D" id="3.30.565.10">
    <property type="entry name" value="Histidine kinase-like ATPase, C-terminal domain"/>
    <property type="match status" value="1"/>
</dbReference>
<comment type="subcellular location">
    <subcellularLocation>
        <location evidence="1">Nucleus</location>
    </subcellularLocation>
</comment>
<dbReference type="Proteomes" id="UP000191144">
    <property type="component" value="Chromosome E"/>
</dbReference>
<dbReference type="InterPro" id="IPR032189">
    <property type="entry name" value="Mlh1_C"/>
</dbReference>
<dbReference type="SUPFAM" id="SSF54211">
    <property type="entry name" value="Ribosomal protein S5 domain 2-like"/>
    <property type="match status" value="1"/>
</dbReference>
<dbReference type="InterPro" id="IPR020568">
    <property type="entry name" value="Ribosomal_Su5_D2-typ_SF"/>
</dbReference>
<dbReference type="GO" id="GO:0140664">
    <property type="term" value="F:ATP-dependent DNA damage sensor activity"/>
    <property type="evidence" value="ECO:0007669"/>
    <property type="project" value="InterPro"/>
</dbReference>
<keyword evidence="5" id="KW-0539">Nucleus</keyword>
<accession>A0A1G4JH22</accession>
<dbReference type="FunFam" id="3.30.230.10:FF:000014">
    <property type="entry name" value="DNA mismatch repair protein Mlh1"/>
    <property type="match status" value="1"/>
</dbReference>
<dbReference type="PANTHER" id="PTHR10073:SF12">
    <property type="entry name" value="DNA MISMATCH REPAIR PROTEIN MLH1"/>
    <property type="match status" value="1"/>
</dbReference>
<feature type="domain" description="DNA mismatch repair protein S5" evidence="6">
    <location>
        <begin position="213"/>
        <end position="334"/>
    </location>
</feature>
<dbReference type="EMBL" id="LT598481">
    <property type="protein sequence ID" value="SCU89667.1"/>
    <property type="molecule type" value="Genomic_DNA"/>
</dbReference>
<dbReference type="GO" id="GO:0030983">
    <property type="term" value="F:mismatched DNA binding"/>
    <property type="evidence" value="ECO:0007669"/>
    <property type="project" value="InterPro"/>
</dbReference>
<dbReference type="GO" id="GO:0005524">
    <property type="term" value="F:ATP binding"/>
    <property type="evidence" value="ECO:0007669"/>
    <property type="project" value="InterPro"/>
</dbReference>
<dbReference type="InterPro" id="IPR038973">
    <property type="entry name" value="MutL/Mlh/Pms-like"/>
</dbReference>
<dbReference type="Pfam" id="PF16413">
    <property type="entry name" value="Mlh1_C"/>
    <property type="match status" value="1"/>
</dbReference>
<dbReference type="InterPro" id="IPR014721">
    <property type="entry name" value="Ribsml_uS5_D2-typ_fold_subgr"/>
</dbReference>
<evidence type="ECO:0000256" key="2">
    <source>
        <dbReference type="ARBA" id="ARBA00006082"/>
    </source>
</evidence>
<dbReference type="NCBIfam" id="TIGR00585">
    <property type="entry name" value="mutl"/>
    <property type="match status" value="1"/>
</dbReference>
<dbReference type="GO" id="GO:0032389">
    <property type="term" value="C:MutLalpha complex"/>
    <property type="evidence" value="ECO:0007669"/>
    <property type="project" value="TreeGrafter"/>
</dbReference>
<evidence type="ECO:0000313" key="7">
    <source>
        <dbReference type="EMBL" id="SCU89667.1"/>
    </source>
</evidence>
<dbReference type="InterPro" id="IPR002099">
    <property type="entry name" value="MutL/Mlh/PMS"/>
</dbReference>
<dbReference type="Gene3D" id="3.30.230.10">
    <property type="match status" value="1"/>
</dbReference>
<evidence type="ECO:0000313" key="8">
    <source>
        <dbReference type="Proteomes" id="UP000191144"/>
    </source>
</evidence>
<dbReference type="OrthoDB" id="10263226at2759"/>
<dbReference type="AlphaFoldDB" id="A0A1G4JH22"/>
<name>A0A1G4JH22_9SACH</name>
<proteinExistence type="inferred from homology"/>
<evidence type="ECO:0000256" key="1">
    <source>
        <dbReference type="ARBA" id="ARBA00004123"/>
    </source>
</evidence>
<dbReference type="SMART" id="SM01340">
    <property type="entry name" value="DNA_mis_repair"/>
    <property type="match status" value="1"/>
</dbReference>
<dbReference type="PANTHER" id="PTHR10073">
    <property type="entry name" value="DNA MISMATCH REPAIR PROTEIN MLH, PMS, MUTL"/>
    <property type="match status" value="1"/>
</dbReference>
<keyword evidence="3" id="KW-0227">DNA damage</keyword>
<evidence type="ECO:0000256" key="4">
    <source>
        <dbReference type="ARBA" id="ARBA00023204"/>
    </source>
</evidence>
<dbReference type="FunFam" id="3.30.565.10:FF:000079">
    <property type="entry name" value="DNA mismatch repair protein MLH"/>
    <property type="match status" value="1"/>
</dbReference>
<evidence type="ECO:0000256" key="3">
    <source>
        <dbReference type="ARBA" id="ARBA00022763"/>
    </source>
</evidence>
<reference evidence="8" key="1">
    <citation type="submission" date="2016-03" db="EMBL/GenBank/DDBJ databases">
        <authorList>
            <person name="Devillers Hugo."/>
        </authorList>
    </citation>
    <scope>NUCLEOTIDE SEQUENCE [LARGE SCALE GENOMIC DNA]</scope>
</reference>
<dbReference type="Pfam" id="PF01119">
    <property type="entry name" value="DNA_mis_repair"/>
    <property type="match status" value="1"/>
</dbReference>
<sequence>MSSRIKALDESVVNKIAAGEIIVGPVNALKEMMENSIDAGATSIDILVRDGGLKVLQLTDNGSGIDKNDLPILCERFTTSKLTAFEDLSSIQTYGFRGEALASISHIARVTVTTKTQSDACAWKVSYAAGKMLGEPKPTAGKDGTAILVEDLFYNVHSRLRALRSPNEELAKILDCVGRYAINAFQIGFSCKKFGDSQFALSVKANSTTRERIRAIFGRVVGENLVELNLAENPQFGVSAHGQVSNLNFVSKKAITPVLFINNRLVTCDPLRRALNQVYGSYLAKGNKPFIFLSLSIRPDLVDVNVHPTKREVRFLHDDEIVELVASRLEDALASVDTSRSFTTTSIYTPNPVSIREGLGQPHSHLINNMPVSSVTNKIKRQENKMVRIDSSQNKITNYLKTAEIHPGPSGNAFDSQLGQAVSVNLSPDSTTQTQEIESNDSVANARDPVYSVLRSEWSDVNLASVKTLRKMVDDDTSKELTNAFANLTYVGVVDEQRRLATIQHELRLYLVDYGSICYNLFYQIGLTDFANFGKIYLELEASLSADKGIVIQDLLIQTLNPGGNLVASLLQKIWDMKEMLDEYFSIEIHGNSNDLRSIRIASVPLLLKGYMPPLSKLPYFLYRLGNKVDWSDEMPCLHGILQQIALLYVPEVIERIDPEDESVESEERAAYVAKVDLMTATLEQTIFPCIKKRLLVPKSLKSSVIEVANLPGLYKVFERC</sequence>
<dbReference type="PROSITE" id="PS00058">
    <property type="entry name" value="DNA_MISMATCH_REPAIR_1"/>
    <property type="match status" value="1"/>
</dbReference>
<dbReference type="GO" id="GO:0061982">
    <property type="term" value="P:meiosis I cell cycle process"/>
    <property type="evidence" value="ECO:0007669"/>
    <property type="project" value="UniProtKB-ARBA"/>
</dbReference>